<keyword evidence="3" id="KW-1003">Cell membrane</keyword>
<dbReference type="InterPro" id="IPR007227">
    <property type="entry name" value="Cell_shape_determining_MreD"/>
</dbReference>
<comment type="subcellular location">
    <subcellularLocation>
        <location evidence="1">Cell membrane</location>
        <topology evidence="1">Multi-pass membrane protein</topology>
    </subcellularLocation>
</comment>
<proteinExistence type="inferred from homology"/>
<evidence type="ECO:0000256" key="6">
    <source>
        <dbReference type="ARBA" id="ARBA00022989"/>
    </source>
</evidence>
<keyword evidence="7 8" id="KW-0472">Membrane</keyword>
<dbReference type="Proteomes" id="UP000250583">
    <property type="component" value="Unassembled WGS sequence"/>
</dbReference>
<name>A0A329UK51_9FIRM</name>
<comment type="caution">
    <text evidence="9">The sequence shown here is derived from an EMBL/GenBank/DDBJ whole genome shotgun (WGS) entry which is preliminary data.</text>
</comment>
<evidence type="ECO:0000256" key="5">
    <source>
        <dbReference type="ARBA" id="ARBA00022960"/>
    </source>
</evidence>
<keyword evidence="4 8" id="KW-0812">Transmembrane</keyword>
<evidence type="ECO:0000256" key="3">
    <source>
        <dbReference type="ARBA" id="ARBA00022475"/>
    </source>
</evidence>
<evidence type="ECO:0000256" key="8">
    <source>
        <dbReference type="SAM" id="Phobius"/>
    </source>
</evidence>
<evidence type="ECO:0000256" key="7">
    <source>
        <dbReference type="ARBA" id="ARBA00023136"/>
    </source>
</evidence>
<dbReference type="OrthoDB" id="1862800at2"/>
<gene>
    <name evidence="9" type="primary">mreD</name>
    <name evidence="9" type="ORF">C4N22_02475</name>
</gene>
<evidence type="ECO:0000256" key="1">
    <source>
        <dbReference type="ARBA" id="ARBA00004651"/>
    </source>
</evidence>
<keyword evidence="6 8" id="KW-1133">Transmembrane helix</keyword>
<accession>A0A329UK51</accession>
<dbReference type="NCBIfam" id="TIGR03426">
    <property type="entry name" value="shape_MreD"/>
    <property type="match status" value="1"/>
</dbReference>
<feature type="transmembrane region" description="Helical" evidence="8">
    <location>
        <begin position="12"/>
        <end position="31"/>
    </location>
</feature>
<dbReference type="Pfam" id="PF04093">
    <property type="entry name" value="MreD"/>
    <property type="match status" value="1"/>
</dbReference>
<reference evidence="9 10" key="1">
    <citation type="submission" date="2018-02" db="EMBL/GenBank/DDBJ databases">
        <title>Complete genome sequencing of Faecalibacterium prausnitzii strains isolated from the human gut.</title>
        <authorList>
            <person name="Fitzgerald B.C."/>
            <person name="Shkoporov A.N."/>
            <person name="Ross P.R."/>
            <person name="Hill C."/>
        </authorList>
    </citation>
    <scope>NUCLEOTIDE SEQUENCE [LARGE SCALE GENOMIC DNA]</scope>
    <source>
        <strain evidence="9 10">APC923/61-1</strain>
    </source>
</reference>
<keyword evidence="5" id="KW-0133">Cell shape</keyword>
<evidence type="ECO:0000256" key="4">
    <source>
        <dbReference type="ARBA" id="ARBA00022692"/>
    </source>
</evidence>
<dbReference type="GO" id="GO:0005886">
    <property type="term" value="C:plasma membrane"/>
    <property type="evidence" value="ECO:0007669"/>
    <property type="project" value="UniProtKB-SubCell"/>
</dbReference>
<dbReference type="AlphaFoldDB" id="A0A329UK51"/>
<evidence type="ECO:0000313" key="10">
    <source>
        <dbReference type="Proteomes" id="UP000250583"/>
    </source>
</evidence>
<evidence type="ECO:0000313" key="9">
    <source>
        <dbReference type="EMBL" id="RAW61556.1"/>
    </source>
</evidence>
<feature type="transmembrane region" description="Helical" evidence="8">
    <location>
        <begin position="83"/>
        <end position="102"/>
    </location>
</feature>
<evidence type="ECO:0000256" key="2">
    <source>
        <dbReference type="ARBA" id="ARBA00007776"/>
    </source>
</evidence>
<protein>
    <submittedName>
        <fullName evidence="9">Rod shape-determining protein MreD</fullName>
    </submittedName>
</protein>
<feature type="transmembrane region" description="Helical" evidence="8">
    <location>
        <begin position="108"/>
        <end position="129"/>
    </location>
</feature>
<dbReference type="EMBL" id="PRLE01000001">
    <property type="protein sequence ID" value="RAW61556.1"/>
    <property type="molecule type" value="Genomic_DNA"/>
</dbReference>
<feature type="transmembrane region" description="Helical" evidence="8">
    <location>
        <begin position="141"/>
        <end position="163"/>
    </location>
</feature>
<comment type="similarity">
    <text evidence="2">Belongs to the MreD family.</text>
</comment>
<dbReference type="RefSeq" id="WP_112147869.1">
    <property type="nucleotide sequence ID" value="NZ_PRLE01000001.1"/>
</dbReference>
<organism evidence="9 10">
    <name type="scientific">Faecalibacterium prausnitzii</name>
    <dbReference type="NCBI Taxonomy" id="853"/>
    <lineage>
        <taxon>Bacteria</taxon>
        <taxon>Bacillati</taxon>
        <taxon>Bacillota</taxon>
        <taxon>Clostridia</taxon>
        <taxon>Eubacteriales</taxon>
        <taxon>Oscillospiraceae</taxon>
        <taxon>Faecalibacterium</taxon>
    </lineage>
</organism>
<dbReference type="GO" id="GO:0008360">
    <property type="term" value="P:regulation of cell shape"/>
    <property type="evidence" value="ECO:0007669"/>
    <property type="project" value="UniProtKB-KW"/>
</dbReference>
<sequence length="177" mass="19716">MESRRKRKSSQIFKWVCYTLLMLLCTVLQTMPGLFQLGAAKPLYLLPLALAVSVFEGEFAGAIFGAVCGLMWDYTAGRTVGMLALELMILSFAVSAVVQLYLKDTAQNFLLIAAGCAVLVLVCDWLFFYYMPGYSGAWNRFLWFVLPSAVLSIPVSLPIYWAARKISIEFKIDNGVV</sequence>